<sequence length="404" mass="45387">MKKAVLIFLFISGLLLSRPVFVHAQTASTAQEIADLHKQIEIKKDKIKQLEDTIEKYNKNISKKQTEAQSLKNQLSILDNHILKAEADIDLTEEKINQAQLQIEALELTIAGKEAVLEKQKKIITKMVQNINADKQKNYLEVLLTNNSFASFYDQLQYTMKVYKDVGQSAKVLRLIKEDLQAKREQVATTKKTYEDLKAELEEKKSKLEGQSNAKQQLLVATKSSEMQYRTLLSSLKQQYQSVINEQRAYEDQVRRKLEQQNKLGDIVGAFGWPLVNRTITAYFHDPDYPFRNVFEHSAIDLRASQGTPVRAAASGYVARAKTCGLSSCYAYVLIIHTGNLSTLYGHLSRIDVTADQFVTKGDIIGLSGGKPGTVGAGPFVTGPHLHFEVRLNGIPVDPLGYLE</sequence>
<dbReference type="Gene3D" id="6.10.250.3150">
    <property type="match status" value="1"/>
</dbReference>
<dbReference type="InterPro" id="IPR016047">
    <property type="entry name" value="M23ase_b-sheet_dom"/>
</dbReference>
<dbReference type="GO" id="GO:0004222">
    <property type="term" value="F:metalloendopeptidase activity"/>
    <property type="evidence" value="ECO:0007669"/>
    <property type="project" value="TreeGrafter"/>
</dbReference>
<feature type="coiled-coil region" evidence="2">
    <location>
        <begin position="177"/>
        <end position="253"/>
    </location>
</feature>
<name>A0A1F6PB94_9BACT</name>
<dbReference type="STRING" id="1798705.A2563_01795"/>
<dbReference type="PANTHER" id="PTHR21666">
    <property type="entry name" value="PEPTIDASE-RELATED"/>
    <property type="match status" value="1"/>
</dbReference>
<reference evidence="5 6" key="1">
    <citation type="journal article" date="2016" name="Nat. Commun.">
        <title>Thousands of microbial genomes shed light on interconnected biogeochemical processes in an aquifer system.</title>
        <authorList>
            <person name="Anantharaman K."/>
            <person name="Brown C.T."/>
            <person name="Hug L.A."/>
            <person name="Sharon I."/>
            <person name="Castelle C.J."/>
            <person name="Probst A.J."/>
            <person name="Thomas B.C."/>
            <person name="Singh A."/>
            <person name="Wilkins M.J."/>
            <person name="Karaoz U."/>
            <person name="Brodie E.L."/>
            <person name="Williams K.H."/>
            <person name="Hubbard S.S."/>
            <person name="Banfield J.F."/>
        </authorList>
    </citation>
    <scope>NUCLEOTIDE SEQUENCE [LARGE SCALE GENOMIC DNA]</scope>
</reference>
<feature type="signal peptide" evidence="3">
    <location>
        <begin position="1"/>
        <end position="24"/>
    </location>
</feature>
<evidence type="ECO:0000313" key="6">
    <source>
        <dbReference type="Proteomes" id="UP000176634"/>
    </source>
</evidence>
<protein>
    <recommendedName>
        <fullName evidence="4">M23ase beta-sheet core domain-containing protein</fullName>
    </recommendedName>
</protein>
<feature type="chain" id="PRO_5009526000" description="M23ase beta-sheet core domain-containing protein" evidence="3">
    <location>
        <begin position="25"/>
        <end position="404"/>
    </location>
</feature>
<dbReference type="Proteomes" id="UP000176634">
    <property type="component" value="Unassembled WGS sequence"/>
</dbReference>
<proteinExistence type="predicted"/>
<comment type="caution">
    <text evidence="5">The sequence shown here is derived from an EMBL/GenBank/DDBJ whole genome shotgun (WGS) entry which is preliminary data.</text>
</comment>
<dbReference type="SUPFAM" id="SSF51261">
    <property type="entry name" value="Duplicated hybrid motif"/>
    <property type="match status" value="1"/>
</dbReference>
<organism evidence="5 6">
    <name type="scientific">Candidatus Magasanikbacteria bacterium RIFOXYD1_FULL_40_23</name>
    <dbReference type="NCBI Taxonomy" id="1798705"/>
    <lineage>
        <taxon>Bacteria</taxon>
        <taxon>Candidatus Magasanikiibacteriota</taxon>
    </lineage>
</organism>
<evidence type="ECO:0000256" key="2">
    <source>
        <dbReference type="SAM" id="Coils"/>
    </source>
</evidence>
<dbReference type="AlphaFoldDB" id="A0A1F6PB94"/>
<keyword evidence="1 3" id="KW-0732">Signal</keyword>
<dbReference type="EMBL" id="MFRA01000001">
    <property type="protein sequence ID" value="OGH93320.1"/>
    <property type="molecule type" value="Genomic_DNA"/>
</dbReference>
<evidence type="ECO:0000256" key="1">
    <source>
        <dbReference type="ARBA" id="ARBA00022729"/>
    </source>
</evidence>
<accession>A0A1F6PB94</accession>
<feature type="domain" description="M23ase beta-sheet core" evidence="4">
    <location>
        <begin position="297"/>
        <end position="399"/>
    </location>
</feature>
<dbReference type="CDD" id="cd12797">
    <property type="entry name" value="M23_peptidase"/>
    <property type="match status" value="1"/>
</dbReference>
<gene>
    <name evidence="5" type="ORF">A2563_01795</name>
</gene>
<dbReference type="InterPro" id="IPR011055">
    <property type="entry name" value="Dup_hybrid_motif"/>
</dbReference>
<dbReference type="Pfam" id="PF01551">
    <property type="entry name" value="Peptidase_M23"/>
    <property type="match status" value="1"/>
</dbReference>
<evidence type="ECO:0000256" key="3">
    <source>
        <dbReference type="SAM" id="SignalP"/>
    </source>
</evidence>
<evidence type="ECO:0000259" key="4">
    <source>
        <dbReference type="Pfam" id="PF01551"/>
    </source>
</evidence>
<evidence type="ECO:0000313" key="5">
    <source>
        <dbReference type="EMBL" id="OGH93320.1"/>
    </source>
</evidence>
<dbReference type="PANTHER" id="PTHR21666:SF289">
    <property type="entry name" value="L-ALA--D-GLU ENDOPEPTIDASE"/>
    <property type="match status" value="1"/>
</dbReference>
<dbReference type="Gene3D" id="2.70.70.10">
    <property type="entry name" value="Glucose Permease (Domain IIA)"/>
    <property type="match status" value="1"/>
</dbReference>
<keyword evidence="2" id="KW-0175">Coiled coil</keyword>
<feature type="coiled-coil region" evidence="2">
    <location>
        <begin position="33"/>
        <end position="116"/>
    </location>
</feature>
<dbReference type="InterPro" id="IPR050570">
    <property type="entry name" value="Cell_wall_metabolism_enzyme"/>
</dbReference>